<reference evidence="1 2" key="1">
    <citation type="submission" date="2021-06" db="EMBL/GenBank/DDBJ databases">
        <authorList>
            <person name="Kallberg Y."/>
            <person name="Tangrot J."/>
            <person name="Rosling A."/>
        </authorList>
    </citation>
    <scope>NUCLEOTIDE SEQUENCE [LARGE SCALE GENOMIC DNA]</scope>
    <source>
        <strain evidence="1 2">120-4 pot B 10/14</strain>
    </source>
</reference>
<dbReference type="Proteomes" id="UP000789901">
    <property type="component" value="Unassembled WGS sequence"/>
</dbReference>
<evidence type="ECO:0000313" key="2">
    <source>
        <dbReference type="Proteomes" id="UP000789901"/>
    </source>
</evidence>
<sequence length="62" mass="7000">NIRAYNSIFAFTSMGVKLDESLADDQHVYNKLTASQVAAIWVEGHDSIEYTKHDIVVQSMLQ</sequence>
<protein>
    <submittedName>
        <fullName evidence="1">322_t:CDS:1</fullName>
    </submittedName>
</protein>
<evidence type="ECO:0000313" key="1">
    <source>
        <dbReference type="EMBL" id="CAG8840623.1"/>
    </source>
</evidence>
<keyword evidence="2" id="KW-1185">Reference proteome</keyword>
<name>A0ABN7WUB3_GIGMA</name>
<organism evidence="1 2">
    <name type="scientific">Gigaspora margarita</name>
    <dbReference type="NCBI Taxonomy" id="4874"/>
    <lineage>
        <taxon>Eukaryota</taxon>
        <taxon>Fungi</taxon>
        <taxon>Fungi incertae sedis</taxon>
        <taxon>Mucoromycota</taxon>
        <taxon>Glomeromycotina</taxon>
        <taxon>Glomeromycetes</taxon>
        <taxon>Diversisporales</taxon>
        <taxon>Gigasporaceae</taxon>
        <taxon>Gigaspora</taxon>
    </lineage>
</organism>
<proteinExistence type="predicted"/>
<comment type="caution">
    <text evidence="1">The sequence shown here is derived from an EMBL/GenBank/DDBJ whole genome shotgun (WGS) entry which is preliminary data.</text>
</comment>
<feature type="non-terminal residue" evidence="1">
    <location>
        <position position="62"/>
    </location>
</feature>
<dbReference type="EMBL" id="CAJVQB010063303">
    <property type="protein sequence ID" value="CAG8840623.1"/>
    <property type="molecule type" value="Genomic_DNA"/>
</dbReference>
<feature type="non-terminal residue" evidence="1">
    <location>
        <position position="1"/>
    </location>
</feature>
<accession>A0ABN7WUB3</accession>
<gene>
    <name evidence="1" type="ORF">GMARGA_LOCUS34996</name>
</gene>